<dbReference type="Proteomes" id="UP001295469">
    <property type="component" value="Chromosome A08"/>
</dbReference>
<evidence type="ECO:0000256" key="15">
    <source>
        <dbReference type="ARBA" id="ARBA00064709"/>
    </source>
</evidence>
<evidence type="ECO:0000256" key="2">
    <source>
        <dbReference type="ARBA" id="ARBA00004173"/>
    </source>
</evidence>
<accession>A0A816ZMC3</accession>
<gene>
    <name evidence="20" type="ORF">DARMORV10_A08P02280.1</name>
</gene>
<comment type="catalytic activity">
    <reaction evidence="13">
        <text>a fatty acyl-CoA + H2O = a fatty acid + CoA + H(+)</text>
        <dbReference type="Rhea" id="RHEA:16781"/>
        <dbReference type="ChEBI" id="CHEBI:15377"/>
        <dbReference type="ChEBI" id="CHEBI:15378"/>
        <dbReference type="ChEBI" id="CHEBI:28868"/>
        <dbReference type="ChEBI" id="CHEBI:57287"/>
        <dbReference type="ChEBI" id="CHEBI:77636"/>
    </reaction>
    <physiologicalReaction direction="left-to-right" evidence="13">
        <dbReference type="Rhea" id="RHEA:16782"/>
    </physiologicalReaction>
</comment>
<comment type="similarity">
    <text evidence="5">Belongs to the thioesterase PaaI family.</text>
</comment>
<proteinExistence type="inferred from homology"/>
<dbReference type="GO" id="GO:0005634">
    <property type="term" value="C:nucleus"/>
    <property type="evidence" value="ECO:0007669"/>
    <property type="project" value="UniProtKB-SubCell"/>
</dbReference>
<dbReference type="FunFam" id="3.10.129.10:FF:000021">
    <property type="entry name" value="Acyl-coenzyme A thioesterase 13"/>
    <property type="match status" value="1"/>
</dbReference>
<evidence type="ECO:0000256" key="9">
    <source>
        <dbReference type="ARBA" id="ARBA00023098"/>
    </source>
</evidence>
<evidence type="ECO:0000256" key="3">
    <source>
        <dbReference type="ARBA" id="ARBA00004186"/>
    </source>
</evidence>
<comment type="subunit">
    <text evidence="15">Homotetramer. Interacts with PCTP.</text>
</comment>
<evidence type="ECO:0000259" key="19">
    <source>
        <dbReference type="Pfam" id="PF03061"/>
    </source>
</evidence>
<dbReference type="PANTHER" id="PTHR21660:SF1">
    <property type="entry name" value="ACYL-COENZYME A THIOESTERASE 13"/>
    <property type="match status" value="1"/>
</dbReference>
<evidence type="ECO:0000256" key="13">
    <source>
        <dbReference type="ARBA" id="ARBA00052976"/>
    </source>
</evidence>
<protein>
    <recommendedName>
        <fullName evidence="16">Acyl-coenzyme A thioesterase 13</fullName>
    </recommendedName>
    <alternativeName>
        <fullName evidence="17">Hotdog-fold thioesterase superfamily member 2</fullName>
    </alternativeName>
    <alternativeName>
        <fullName evidence="18">Thioesterase superfamily member 2</fullName>
    </alternativeName>
</protein>
<dbReference type="InterPro" id="IPR006683">
    <property type="entry name" value="Thioestr_dom"/>
</dbReference>
<evidence type="ECO:0000256" key="11">
    <source>
        <dbReference type="ARBA" id="ARBA00023212"/>
    </source>
</evidence>
<evidence type="ECO:0000256" key="8">
    <source>
        <dbReference type="ARBA" id="ARBA00022990"/>
    </source>
</evidence>
<dbReference type="InterPro" id="IPR029069">
    <property type="entry name" value="HotDog_dom_sf"/>
</dbReference>
<dbReference type="EMBL" id="HG994362">
    <property type="protein sequence ID" value="CAF2214397.1"/>
    <property type="molecule type" value="Genomic_DNA"/>
</dbReference>
<evidence type="ECO:0000256" key="10">
    <source>
        <dbReference type="ARBA" id="ARBA00023128"/>
    </source>
</evidence>
<keyword evidence="10" id="KW-0496">Mitochondrion</keyword>
<sequence length="158" mass="17257">MVHPVIPKVTAYLEELSNASLDYFPGSILQGIQAIHVGKGIIVCKLIIEDRVLGEDGTIHTGAIAAIMENIGATAIFSAGGSDHASVDFNYSLYSTAKKQDEVKIEARVIGRKDDLTSVVIEIRRECDEELIATGRLWMVQRRSLNVKHNGVDLPSKL</sequence>
<evidence type="ECO:0000256" key="12">
    <source>
        <dbReference type="ARBA" id="ARBA00023242"/>
    </source>
</evidence>
<comment type="subcellular location">
    <subcellularLocation>
        <location evidence="3">Cytoplasm</location>
        <location evidence="3">Cytoskeleton</location>
        <location evidence="3">Spindle</location>
    </subcellularLocation>
    <subcellularLocation>
        <location evidence="4">Cytoplasm</location>
        <location evidence="4">Cytosol</location>
    </subcellularLocation>
    <subcellularLocation>
        <location evidence="2">Mitochondrion</location>
    </subcellularLocation>
    <subcellularLocation>
        <location evidence="1">Nucleus</location>
    </subcellularLocation>
</comment>
<evidence type="ECO:0000256" key="14">
    <source>
        <dbReference type="ARBA" id="ARBA00058205"/>
    </source>
</evidence>
<evidence type="ECO:0000256" key="17">
    <source>
        <dbReference type="ARBA" id="ARBA00081533"/>
    </source>
</evidence>
<dbReference type="GO" id="GO:0005819">
    <property type="term" value="C:spindle"/>
    <property type="evidence" value="ECO:0007669"/>
    <property type="project" value="UniProtKB-SubCell"/>
</dbReference>
<dbReference type="AlphaFoldDB" id="A0A816ZMC3"/>
<name>A0A816ZMC3_BRANA</name>
<keyword evidence="6" id="KW-0963">Cytoplasm</keyword>
<dbReference type="GO" id="GO:0005739">
    <property type="term" value="C:mitochondrion"/>
    <property type="evidence" value="ECO:0007669"/>
    <property type="project" value="UniProtKB-SubCell"/>
</dbReference>
<evidence type="ECO:0000256" key="4">
    <source>
        <dbReference type="ARBA" id="ARBA00004514"/>
    </source>
</evidence>
<evidence type="ECO:0000313" key="20">
    <source>
        <dbReference type="EMBL" id="CAF2214397.1"/>
    </source>
</evidence>
<dbReference type="Gene3D" id="3.10.129.10">
    <property type="entry name" value="Hotdog Thioesterase"/>
    <property type="match status" value="1"/>
</dbReference>
<evidence type="ECO:0000256" key="16">
    <source>
        <dbReference type="ARBA" id="ARBA00067273"/>
    </source>
</evidence>
<keyword evidence="7" id="KW-0378">Hydrolase</keyword>
<keyword evidence="12" id="KW-0539">Nucleus</keyword>
<evidence type="ECO:0000256" key="7">
    <source>
        <dbReference type="ARBA" id="ARBA00022801"/>
    </source>
</evidence>
<dbReference type="SUPFAM" id="SSF54637">
    <property type="entry name" value="Thioesterase/thiol ester dehydrase-isomerase"/>
    <property type="match status" value="1"/>
</dbReference>
<dbReference type="Pfam" id="PF03061">
    <property type="entry name" value="4HBT"/>
    <property type="match status" value="1"/>
</dbReference>
<dbReference type="PANTHER" id="PTHR21660">
    <property type="entry name" value="THIOESTERASE SUPERFAMILY MEMBER-RELATED"/>
    <property type="match status" value="1"/>
</dbReference>
<dbReference type="InterPro" id="IPR039298">
    <property type="entry name" value="ACOT13"/>
</dbReference>
<dbReference type="GO" id="GO:0047617">
    <property type="term" value="F:fatty acyl-CoA hydrolase activity"/>
    <property type="evidence" value="ECO:0007669"/>
    <property type="project" value="InterPro"/>
</dbReference>
<keyword evidence="11" id="KW-0206">Cytoskeleton</keyword>
<dbReference type="CDD" id="cd03443">
    <property type="entry name" value="PaaI_thioesterase"/>
    <property type="match status" value="1"/>
</dbReference>
<feature type="domain" description="Thioesterase" evidence="19">
    <location>
        <begin position="57"/>
        <end position="130"/>
    </location>
</feature>
<evidence type="ECO:0000256" key="1">
    <source>
        <dbReference type="ARBA" id="ARBA00004123"/>
    </source>
</evidence>
<organism evidence="20">
    <name type="scientific">Brassica napus</name>
    <name type="common">Rape</name>
    <dbReference type="NCBI Taxonomy" id="3708"/>
    <lineage>
        <taxon>Eukaryota</taxon>
        <taxon>Viridiplantae</taxon>
        <taxon>Streptophyta</taxon>
        <taxon>Embryophyta</taxon>
        <taxon>Tracheophyta</taxon>
        <taxon>Spermatophyta</taxon>
        <taxon>Magnoliopsida</taxon>
        <taxon>eudicotyledons</taxon>
        <taxon>Gunneridae</taxon>
        <taxon>Pentapetalae</taxon>
        <taxon>rosids</taxon>
        <taxon>malvids</taxon>
        <taxon>Brassicales</taxon>
        <taxon>Brassicaceae</taxon>
        <taxon>Brassiceae</taxon>
        <taxon>Brassica</taxon>
    </lineage>
</organism>
<evidence type="ECO:0000256" key="5">
    <source>
        <dbReference type="ARBA" id="ARBA00008324"/>
    </source>
</evidence>
<keyword evidence="9" id="KW-0443">Lipid metabolism</keyword>
<dbReference type="GO" id="GO:0005829">
    <property type="term" value="C:cytosol"/>
    <property type="evidence" value="ECO:0007669"/>
    <property type="project" value="UniProtKB-SubCell"/>
</dbReference>
<evidence type="ECO:0000256" key="18">
    <source>
        <dbReference type="ARBA" id="ARBA00083956"/>
    </source>
</evidence>
<keyword evidence="8" id="KW-0007">Acetylation</keyword>
<dbReference type="GO" id="GO:0006629">
    <property type="term" value="P:lipid metabolic process"/>
    <property type="evidence" value="ECO:0007669"/>
    <property type="project" value="UniProtKB-KW"/>
</dbReference>
<evidence type="ECO:0000256" key="6">
    <source>
        <dbReference type="ARBA" id="ARBA00022490"/>
    </source>
</evidence>
<reference evidence="20" key="1">
    <citation type="submission" date="2021-01" db="EMBL/GenBank/DDBJ databases">
        <authorList>
            <consortium name="Genoscope - CEA"/>
            <person name="William W."/>
        </authorList>
    </citation>
    <scope>NUCLEOTIDE SEQUENCE</scope>
</reference>
<comment type="function">
    <text evidence="14">Catalyzes the hydrolysis of acyl-CoAs into free fatty acids and coenzyme A (CoASH), regulating their respective intracellular levels. Has acyl-CoA thioesterase activity towards medium (C12) and long-chain (C18) fatty acyl-CoA substrates. Can also hydrolyze 3-hydroxyphenylacetyl-CoA and 3,4-dihydroxyphenylacetyl-CoA (in vitro). May play a role in controlling adaptive thermogenesis.</text>
</comment>